<gene>
    <name evidence="1" type="primary">der</name>
    <name evidence="1" type="ORF">JYE49_04630</name>
</gene>
<sequence length="443" mass="49826">MAKPLVAIVGRPNVGKSTFFNKMAGKRISIVDDMPGVTRDRITADAEWLGHHFTLIDTGGIDPKSDDVLLSQMREQAEIAMDLADVVCFFTDARDGLTEDDKDVANILRKTEKPVLLVVNKVDYLDLNENLYEFYELGLGDPIGISSVNMLGFGDLLDRMIELFPEDKQGDTEEKPPIQLAIVGRPNVGKSSLTNRLLGENRTMVSDIAGTTRDAIDSEYTDEDGTVFNIIDTAGIRRKRSVEDETLERYSVLRSIAAIRRCDVALLLIDANDGVTEQDTKIAGLIHDEGKAVIVIINKWDMLDKETGTYENYKKKVLDDLKFMSYAPVLFISAKSGQRVNQILDKVKEVYATACRRITTGVLNDVLNDAVNALQPPVQGGRRLRIYYATQGGVQPPSFVLFVNDEKLMFFAYERYLENYFRKTFQLEGTPIRFILREKKKED</sequence>
<keyword evidence="2" id="KW-1185">Reference proteome</keyword>
<evidence type="ECO:0000313" key="1">
    <source>
        <dbReference type="EMBL" id="QUC67987.1"/>
    </source>
</evidence>
<dbReference type="EMBL" id="CP068393">
    <property type="protein sequence ID" value="QUC67987.1"/>
    <property type="molecule type" value="Genomic_DNA"/>
</dbReference>
<accession>A0AC61MYA5</accession>
<protein>
    <submittedName>
        <fullName evidence="1">Ribosome biogenesis GTPase Der</fullName>
    </submittedName>
</protein>
<dbReference type="Proteomes" id="UP000682782">
    <property type="component" value="Chromosome"/>
</dbReference>
<name>A0AC61MYA5_9FIRM</name>
<reference evidence="1" key="1">
    <citation type="submission" date="2021-01" db="EMBL/GenBank/DDBJ databases">
        <title>Complete genome sequence of Clostridiales bacterium R-7.</title>
        <authorList>
            <person name="Mahoney-Kurpe S.C."/>
            <person name="Palevich N."/>
            <person name="Koike S."/>
            <person name="Moon C.D."/>
            <person name="Attwood G.T."/>
        </authorList>
    </citation>
    <scope>NUCLEOTIDE SEQUENCE</scope>
    <source>
        <strain evidence="1">R-7</strain>
    </source>
</reference>
<proteinExistence type="predicted"/>
<evidence type="ECO:0000313" key="2">
    <source>
        <dbReference type="Proteomes" id="UP000682782"/>
    </source>
</evidence>
<organism evidence="1 2">
    <name type="scientific">Aristaeella hokkaidonensis</name>
    <dbReference type="NCBI Taxonomy" id="3046382"/>
    <lineage>
        <taxon>Bacteria</taxon>
        <taxon>Bacillati</taxon>
        <taxon>Bacillota</taxon>
        <taxon>Clostridia</taxon>
        <taxon>Eubacteriales</taxon>
        <taxon>Aristaeellaceae</taxon>
        <taxon>Aristaeella</taxon>
    </lineage>
</organism>